<accession>A0ABW0MAY4</accession>
<reference evidence="3" key="1">
    <citation type="journal article" date="2019" name="Int. J. Syst. Evol. Microbiol.">
        <title>The Global Catalogue of Microorganisms (GCM) 10K type strain sequencing project: providing services to taxonomists for standard genome sequencing and annotation.</title>
        <authorList>
            <consortium name="The Broad Institute Genomics Platform"/>
            <consortium name="The Broad Institute Genome Sequencing Center for Infectious Disease"/>
            <person name="Wu L."/>
            <person name="Ma J."/>
        </authorList>
    </citation>
    <scope>NUCLEOTIDE SEQUENCE [LARGE SCALE GENOMIC DNA]</scope>
    <source>
        <strain evidence="3">JCM 17066</strain>
    </source>
</reference>
<organism evidence="2 3">
    <name type="scientific">Paraherbaspirillum soli</name>
    <dbReference type="NCBI Taxonomy" id="631222"/>
    <lineage>
        <taxon>Bacteria</taxon>
        <taxon>Pseudomonadati</taxon>
        <taxon>Pseudomonadota</taxon>
        <taxon>Betaproteobacteria</taxon>
        <taxon>Burkholderiales</taxon>
        <taxon>Oxalobacteraceae</taxon>
        <taxon>Paraherbaspirillum</taxon>
    </lineage>
</organism>
<dbReference type="Gene3D" id="3.40.630.30">
    <property type="match status" value="1"/>
</dbReference>
<dbReference type="Pfam" id="PF00583">
    <property type="entry name" value="Acetyltransf_1"/>
    <property type="match status" value="1"/>
</dbReference>
<feature type="domain" description="N-acetyltransferase" evidence="1">
    <location>
        <begin position="23"/>
        <end position="196"/>
    </location>
</feature>
<name>A0ABW0MAY4_9BURK</name>
<keyword evidence="3" id="KW-1185">Reference proteome</keyword>
<sequence>MIGQIQAISPANHSGISATHAAHSIRLMSGDDIPVLMTIQAECYPPHMLESEAVFRSRLDAAPSTCWVLTEHQDQDQRPAAYLFSYPSSKGAITALDAPFKIASTPDCLYLHDLAVAPHMRGKKAANALVSAALKRAREDGLGWSALVSVQHSQPFWMAQGYVPVEIQHSPARENLDSYQASANHGPAIYMLQRLI</sequence>
<dbReference type="InterPro" id="IPR000182">
    <property type="entry name" value="GNAT_dom"/>
</dbReference>
<dbReference type="InterPro" id="IPR016181">
    <property type="entry name" value="Acyl_CoA_acyltransferase"/>
</dbReference>
<keyword evidence="2" id="KW-0808">Transferase</keyword>
<dbReference type="CDD" id="cd04301">
    <property type="entry name" value="NAT_SF"/>
    <property type="match status" value="1"/>
</dbReference>
<comment type="caution">
    <text evidence="2">The sequence shown here is derived from an EMBL/GenBank/DDBJ whole genome shotgun (WGS) entry which is preliminary data.</text>
</comment>
<dbReference type="SUPFAM" id="SSF55729">
    <property type="entry name" value="Acyl-CoA N-acyltransferases (Nat)"/>
    <property type="match status" value="1"/>
</dbReference>
<dbReference type="RefSeq" id="WP_378997274.1">
    <property type="nucleotide sequence ID" value="NZ_JBHSMT010000013.1"/>
</dbReference>
<dbReference type="EMBL" id="JBHSMT010000013">
    <property type="protein sequence ID" value="MFC5474207.1"/>
    <property type="molecule type" value="Genomic_DNA"/>
</dbReference>
<protein>
    <submittedName>
        <fullName evidence="2">GNAT family N-acetyltransferase</fullName>
        <ecNumber evidence="2">2.3.-.-</ecNumber>
    </submittedName>
</protein>
<keyword evidence="2" id="KW-0012">Acyltransferase</keyword>
<gene>
    <name evidence="2" type="ORF">ACFPM8_09575</name>
</gene>
<dbReference type="Proteomes" id="UP001596045">
    <property type="component" value="Unassembled WGS sequence"/>
</dbReference>
<dbReference type="PROSITE" id="PS51186">
    <property type="entry name" value="GNAT"/>
    <property type="match status" value="1"/>
</dbReference>
<evidence type="ECO:0000313" key="3">
    <source>
        <dbReference type="Proteomes" id="UP001596045"/>
    </source>
</evidence>
<evidence type="ECO:0000313" key="2">
    <source>
        <dbReference type="EMBL" id="MFC5474207.1"/>
    </source>
</evidence>
<proteinExistence type="predicted"/>
<dbReference type="EC" id="2.3.-.-" evidence="2"/>
<dbReference type="GO" id="GO:0016746">
    <property type="term" value="F:acyltransferase activity"/>
    <property type="evidence" value="ECO:0007669"/>
    <property type="project" value="UniProtKB-KW"/>
</dbReference>
<evidence type="ECO:0000259" key="1">
    <source>
        <dbReference type="PROSITE" id="PS51186"/>
    </source>
</evidence>